<feature type="compositionally biased region" description="Basic residues" evidence="1">
    <location>
        <begin position="144"/>
        <end position="158"/>
    </location>
</feature>
<reference evidence="2" key="1">
    <citation type="submission" date="2023-10" db="EMBL/GenBank/DDBJ databases">
        <title>Genome assemblies of two species of porcelain crab, Petrolisthes cinctipes and Petrolisthes manimaculis (Anomura: Porcellanidae).</title>
        <authorList>
            <person name="Angst P."/>
        </authorList>
    </citation>
    <scope>NUCLEOTIDE SEQUENCE</scope>
    <source>
        <strain evidence="2">PB745_01</strain>
        <tissue evidence="2">Gill</tissue>
    </source>
</reference>
<feature type="region of interest" description="Disordered" evidence="1">
    <location>
        <begin position="560"/>
        <end position="588"/>
    </location>
</feature>
<feature type="compositionally biased region" description="Low complexity" evidence="1">
    <location>
        <begin position="260"/>
        <end position="290"/>
    </location>
</feature>
<feature type="compositionally biased region" description="Acidic residues" evidence="1">
    <location>
        <begin position="562"/>
        <end position="573"/>
    </location>
</feature>
<sequence>MIASPSEGPVEEEGEEPGEEIAVIGEGDEEANELASKVSVSMKNHSLVVEVEGAPNLPESPVIAENGKTHHLTEAQVEPRVATIGGDMLKTLQLPGAQGEIGMYLKRSKSERVRPRASGGGGEEGGGVATVAGDILEHISPRPHHRRLSMGHNPRGHHSSTPQRLTVEPENGNFGLSTSDLSLDSNSSCNPSYKYGNQVSYAGGYYGYPVSQGYPASDRQSRRMHLVVPRGSGGGGGEDTLSVREKVDRKTSLPNSVDNQQQQGQQQTDQLKPIRSLSPSRSLSSRGALSKQYSLPASARNARYMPRHRHSFRHDRPTQYQHHHEHAFDHPHVRTHSASLHAPHDHRPHVSRDLHSPRHESPHLPRELHSPRLESPHLPRELHSPRVEAPVVAQVVVDEPQEKSTAINTCQEQESNQEYPEESAEGLPLQEQDDYYDTDNKDQLQDHTTDHADNLIEQNVSKEKKSYQSNEVDDECHRVEKSRSESADEFCGESADEYGKSAKEYHGNHAGKTSDEYQEKAYVYSEEESADEFQKSEDEYDEFTLRRRRGGHKEISTVDYLTETEDETGDECEPDHPKKKEDKLQKPEPSKGVLLFDRKIPSPFDDYPDEHVDYHHHKLDYIDRYNEVWPEYVEIYEEEITTVYQEEFTALYDRVYPAAYPTAATNAYPLDYPSSRFLDSNPQQYPQYIVEYVKEMPKTRTSDSWLLPNIMNF</sequence>
<feature type="region of interest" description="Disordered" evidence="1">
    <location>
        <begin position="458"/>
        <end position="494"/>
    </location>
</feature>
<accession>A0AAE1EY05</accession>
<gene>
    <name evidence="2" type="ORF">Pcinc_030649</name>
</gene>
<feature type="compositionally biased region" description="Basic and acidic residues" evidence="1">
    <location>
        <begin position="574"/>
        <end position="588"/>
    </location>
</feature>
<feature type="region of interest" description="Disordered" evidence="1">
    <location>
        <begin position="399"/>
        <end position="427"/>
    </location>
</feature>
<feature type="region of interest" description="Disordered" evidence="1">
    <location>
        <begin position="144"/>
        <end position="179"/>
    </location>
</feature>
<evidence type="ECO:0000313" key="2">
    <source>
        <dbReference type="EMBL" id="KAK3863607.1"/>
    </source>
</evidence>
<organism evidence="2 3">
    <name type="scientific">Petrolisthes cinctipes</name>
    <name type="common">Flat porcelain crab</name>
    <dbReference type="NCBI Taxonomy" id="88211"/>
    <lineage>
        <taxon>Eukaryota</taxon>
        <taxon>Metazoa</taxon>
        <taxon>Ecdysozoa</taxon>
        <taxon>Arthropoda</taxon>
        <taxon>Crustacea</taxon>
        <taxon>Multicrustacea</taxon>
        <taxon>Malacostraca</taxon>
        <taxon>Eumalacostraca</taxon>
        <taxon>Eucarida</taxon>
        <taxon>Decapoda</taxon>
        <taxon>Pleocyemata</taxon>
        <taxon>Anomura</taxon>
        <taxon>Galatheoidea</taxon>
        <taxon>Porcellanidae</taxon>
        <taxon>Petrolisthes</taxon>
    </lineage>
</organism>
<feature type="compositionally biased region" description="Polar residues" evidence="1">
    <location>
        <begin position="403"/>
        <end position="418"/>
    </location>
</feature>
<name>A0AAE1EY05_PETCI</name>
<proteinExistence type="predicted"/>
<protein>
    <submittedName>
        <fullName evidence="2">Uncharacterized protein</fullName>
    </submittedName>
</protein>
<comment type="caution">
    <text evidence="2">The sequence shown here is derived from an EMBL/GenBank/DDBJ whole genome shotgun (WGS) entry which is preliminary data.</text>
</comment>
<feature type="region of interest" description="Disordered" evidence="1">
    <location>
        <begin position="248"/>
        <end position="308"/>
    </location>
</feature>
<feature type="region of interest" description="Disordered" evidence="1">
    <location>
        <begin position="332"/>
        <end position="385"/>
    </location>
</feature>
<dbReference type="EMBL" id="JAWQEG010003985">
    <property type="protein sequence ID" value="KAK3863607.1"/>
    <property type="molecule type" value="Genomic_DNA"/>
</dbReference>
<evidence type="ECO:0000313" key="3">
    <source>
        <dbReference type="Proteomes" id="UP001286313"/>
    </source>
</evidence>
<feature type="compositionally biased region" description="Basic and acidic residues" evidence="1">
    <location>
        <begin position="475"/>
        <end position="486"/>
    </location>
</feature>
<feature type="compositionally biased region" description="Basic and acidic residues" evidence="1">
    <location>
        <begin position="342"/>
        <end position="385"/>
    </location>
</feature>
<dbReference type="AlphaFoldDB" id="A0AAE1EY05"/>
<dbReference type="Proteomes" id="UP001286313">
    <property type="component" value="Unassembled WGS sequence"/>
</dbReference>
<keyword evidence="3" id="KW-1185">Reference proteome</keyword>
<evidence type="ECO:0000256" key="1">
    <source>
        <dbReference type="SAM" id="MobiDB-lite"/>
    </source>
</evidence>